<feature type="coiled-coil region" evidence="1">
    <location>
        <begin position="817"/>
        <end position="886"/>
    </location>
</feature>
<proteinExistence type="predicted"/>
<feature type="coiled-coil region" evidence="1">
    <location>
        <begin position="1449"/>
        <end position="1476"/>
    </location>
</feature>
<dbReference type="Gene3D" id="2.60.120.260">
    <property type="entry name" value="Galactose-binding domain-like"/>
    <property type="match status" value="3"/>
</dbReference>
<dbReference type="EMBL" id="JAALLZ010000001">
    <property type="protein sequence ID" value="NGU29007.1"/>
    <property type="molecule type" value="Genomic_DNA"/>
</dbReference>
<dbReference type="InterPro" id="IPR008979">
    <property type="entry name" value="Galactose-bd-like_sf"/>
</dbReference>
<gene>
    <name evidence="2" type="ORF">G6Z34_02610</name>
</gene>
<dbReference type="SUPFAM" id="SSF57997">
    <property type="entry name" value="Tropomyosin"/>
    <property type="match status" value="1"/>
</dbReference>
<evidence type="ECO:0000256" key="1">
    <source>
        <dbReference type="SAM" id="Coils"/>
    </source>
</evidence>
<reference evidence="2 3" key="1">
    <citation type="submission" date="2020-02" db="EMBL/GenBank/DDBJ databases">
        <title>Genomic Insights into the Phylogeny and Genetic Plasticity of the Human and Animal Enteric Pathogen Clostridium perfringens.</title>
        <authorList>
            <person name="Feng Y."/>
            <person name="Hu Y."/>
        </authorList>
    </citation>
    <scope>NUCLEOTIDE SEQUENCE [LARGE SCALE GENOMIC DNA]</scope>
    <source>
        <strain evidence="2 3">CP-40</strain>
    </source>
</reference>
<keyword evidence="1" id="KW-0175">Coiled coil</keyword>
<dbReference type="RefSeq" id="WP_164800903.1">
    <property type="nucleotide sequence ID" value="NZ_JAALLZ010000001.1"/>
</dbReference>
<dbReference type="Proteomes" id="UP000481454">
    <property type="component" value="Unassembled WGS sequence"/>
</dbReference>
<protein>
    <recommendedName>
        <fullName evidence="4">KID repeat-containing protein</fullName>
    </recommendedName>
</protein>
<sequence length="1926" mass="212729">MFKVSEVFNKEINKLQGRKFNAKVIIRDKEYSGNQIYEMNLEESVNPSDSFSIGSICSNSFDIKLINTGDIFDNAIVKPYVGLYIGDDIEYIPLGVFTVIKTSVKGKFINLECVDNMLGLEKVYFSDLSYPADINDIAKEICKKAGVNLASKLPNYRVNKIEGYSLREAIGFIASLCGSFARFNRIGDLEVRDYEVVKQEMTPHNLFKLDIEANECIIKKVIAKKGEEELSTGTDDGNKIVFNNPIITKEILSDIYTKYNGFKYIPYTAKWKGNPAIMAGDILNLTDLNGNKYNALIMEQKFTYKNGISSEVKAKGKTRQDSSFDSKGSVAQSMERYSIEQANIKKALIDKASINDLTAVDAKIQRLYTDDLTAIRADIVNLNSKKANIVELNSIKADLQQAIIGKANITDLNAAVGKINVLESKTASIENALNKNLTAENIATGAITAGSGIIAEGAIGDAEISSLSVNKLKVGDITTSKHRIVSADGTIEIVGNQILINRNNVNRVILGEYRKTDSTTDYGLLIRGKDGKTIMLDSDGVHNAGITNGAIDNNKVADNANISGNKLDINSVIREVNNNGTETIKGTKVTVGDRTLDVELSTQNNTITEHSKELSSQKASLTALDNALKFKVDSQTFTQSTTTINNNINRAKEEAINLANNAINNLQISFRNLAINSNFDFGWKNWGFNNPNNNATVQIIKDSVLGNCVKVTTQTPGQGVYSILKRKPKTTYSWSFMIKSDKTCKITVAHEYGEGTKEISLTTEWTKITGTGIWNGNGGALCFYSNVDNPQITYYLTNLIYVEGDKVGDWTPAPEDLKAYSDDVAKAKADLAQANAIANADGKITTEEQKRIQQAQENLNIAISKADKAKQDAILEANRIAELKKQEAINSSNSHADSKANEALNNAKAFVNSEITNVNTHLNKNTSEINILKGQIESKVSQSDIDKSIQNIKFNDVNMILNSGEFKDTDHWSCTNDSNNLTIENRILKFKFTNYAYWGCYISNNSLLNKPLDISKKYTVVCKLKASKNQILTFNICDGNSYNYVFGKELSLTTEWQIFKFTFNPTQVGNERQFRFITSNLGYDFDLYIEFVKMVEGATSSDSWSMAPDYVLDNIKTVTDKISIVESKLTQENNSIKASVQDLNSITQTITTSVSNLNRDLTSKINSNLDASKNFATDIATNKANTAKQEAISSANSHADSIAASKANEALNNAKSYTNTEINVVNTKVHNVESNIDILKNKIALKVEQSDIDKTKTELINKINVVDNLANNAKDLASAMSLGKMLFSDPTFKNSSNNINTYNNKGNGTVTTSRISKINGCPTDSQYCIEVKTVGSASPNYGGFYFGNMTRANAIFVTKIIAKIPVGLTIGWYSNSTGNNGTSKWLTQVNGTGKWEEYIHLLKCGDAGSFSSTSFFALDGVETPTTSNPIIWHIAYATVFDITENDESVNILKTEMSTAKNKVATIETNLDSITQRISSTESKTRSIETTLGGKASKQEVTEVNNRVATIKASLDSITQRVSSTESKAQTLESNINDKASKQEVVNINGRVTNVETNLNGITNRVSATESRINTLDGRIASAVTIQQFTEYKQSNRDFQLRVAQTTNLHNLVPNGTFAGGLREWICGGEFWSGPYTGYGFSGKVCGAVKNKSTSEKFLTSYKSFKVEKNTTYTLNFHYKVEQNIQSMEAFVMLSNTESGDYGQVIRVMQALGGERSDLTNDIPYSFTFNTGNFEWVWLRFDNNGMKPNTNLDEYCWLYISEVAVYKGNVGAVKYLPKGGETYDTTFKLDGMGYNCKFASGAWNQIGEEGNMWYAPGMKYPYRSLSYHEAVSINTDGSNNYIYRDVQLPARFDYVDPQYIDITASLKGWYKYTGKPFSSENITVSTGRVYRANGHTYAQVACRGCIRDNDTFTTEGLQVVATLHVTA</sequence>
<comment type="caution">
    <text evidence="2">The sequence shown here is derived from an EMBL/GenBank/DDBJ whole genome shotgun (WGS) entry which is preliminary data.</text>
</comment>
<evidence type="ECO:0008006" key="4">
    <source>
        <dbReference type="Google" id="ProtNLM"/>
    </source>
</evidence>
<name>A0AAP6WL37_CLOPF</name>
<accession>A0AAP6WL37</accession>
<dbReference type="SUPFAM" id="SSF49785">
    <property type="entry name" value="Galactose-binding domain-like"/>
    <property type="match status" value="3"/>
</dbReference>
<organism evidence="2 3">
    <name type="scientific">Clostridium perfringens</name>
    <dbReference type="NCBI Taxonomy" id="1502"/>
    <lineage>
        <taxon>Bacteria</taxon>
        <taxon>Bacillati</taxon>
        <taxon>Bacillota</taxon>
        <taxon>Clostridia</taxon>
        <taxon>Eubacteriales</taxon>
        <taxon>Clostridiaceae</taxon>
        <taxon>Clostridium</taxon>
    </lineage>
</organism>
<dbReference type="Gene3D" id="1.20.5.340">
    <property type="match status" value="1"/>
</dbReference>
<evidence type="ECO:0000313" key="2">
    <source>
        <dbReference type="EMBL" id="NGU29007.1"/>
    </source>
</evidence>
<evidence type="ECO:0000313" key="3">
    <source>
        <dbReference type="Proteomes" id="UP000481454"/>
    </source>
</evidence>